<keyword evidence="3" id="KW-1185">Reference proteome</keyword>
<dbReference type="EMBL" id="LFYR01001587">
    <property type="protein sequence ID" value="KMZ60706.1"/>
    <property type="molecule type" value="Genomic_DNA"/>
</dbReference>
<dbReference type="Gene3D" id="3.30.428.40">
    <property type="entry name" value="Protein of unknown function DUF3067"/>
    <property type="match status" value="1"/>
</dbReference>
<dbReference type="OrthoDB" id="5234at2759"/>
<reference evidence="3" key="1">
    <citation type="journal article" date="2016" name="Nature">
        <title>The genome of the seagrass Zostera marina reveals angiosperm adaptation to the sea.</title>
        <authorList>
            <person name="Olsen J.L."/>
            <person name="Rouze P."/>
            <person name="Verhelst B."/>
            <person name="Lin Y.-C."/>
            <person name="Bayer T."/>
            <person name="Collen J."/>
            <person name="Dattolo E."/>
            <person name="De Paoli E."/>
            <person name="Dittami S."/>
            <person name="Maumus F."/>
            <person name="Michel G."/>
            <person name="Kersting A."/>
            <person name="Lauritano C."/>
            <person name="Lohaus R."/>
            <person name="Toepel M."/>
            <person name="Tonon T."/>
            <person name="Vanneste K."/>
            <person name="Amirebrahimi M."/>
            <person name="Brakel J."/>
            <person name="Bostroem C."/>
            <person name="Chovatia M."/>
            <person name="Grimwood J."/>
            <person name="Jenkins J.W."/>
            <person name="Jueterbock A."/>
            <person name="Mraz A."/>
            <person name="Stam W.T."/>
            <person name="Tice H."/>
            <person name="Bornberg-Bauer E."/>
            <person name="Green P.J."/>
            <person name="Pearson G.A."/>
            <person name="Procaccini G."/>
            <person name="Duarte C.M."/>
            <person name="Schmutz J."/>
            <person name="Reusch T.B.H."/>
            <person name="Van de Peer Y."/>
        </authorList>
    </citation>
    <scope>NUCLEOTIDE SEQUENCE [LARGE SCALE GENOMIC DNA]</scope>
    <source>
        <strain evidence="3">cv. Finnish</strain>
    </source>
</reference>
<organism evidence="2 3">
    <name type="scientific">Zostera marina</name>
    <name type="common">Eelgrass</name>
    <dbReference type="NCBI Taxonomy" id="29655"/>
    <lineage>
        <taxon>Eukaryota</taxon>
        <taxon>Viridiplantae</taxon>
        <taxon>Streptophyta</taxon>
        <taxon>Embryophyta</taxon>
        <taxon>Tracheophyta</taxon>
        <taxon>Spermatophyta</taxon>
        <taxon>Magnoliopsida</taxon>
        <taxon>Liliopsida</taxon>
        <taxon>Zosteraceae</taxon>
        <taxon>Zostera</taxon>
    </lineage>
</organism>
<evidence type="ECO:0000313" key="2">
    <source>
        <dbReference type="EMBL" id="KMZ60706.1"/>
    </source>
</evidence>
<dbReference type="PANTHER" id="PTHR35126">
    <property type="entry name" value="SLR0598 PROTEIN"/>
    <property type="match status" value="1"/>
</dbReference>
<dbReference type="STRING" id="29655.A0A0K9NVD3"/>
<dbReference type="OMA" id="QPSFTHE"/>
<comment type="caution">
    <text evidence="2">The sequence shown here is derived from an EMBL/GenBank/DDBJ whole genome shotgun (WGS) entry which is preliminary data.</text>
</comment>
<dbReference type="Proteomes" id="UP000036987">
    <property type="component" value="Unassembled WGS sequence"/>
</dbReference>
<proteinExistence type="predicted"/>
<gene>
    <name evidence="2" type="ORF">ZOSMA_57G00420</name>
</gene>
<evidence type="ECO:0000256" key="1">
    <source>
        <dbReference type="SAM" id="MobiDB-lite"/>
    </source>
</evidence>
<name>A0A0K9NVD3_ZOSMR</name>
<evidence type="ECO:0000313" key="3">
    <source>
        <dbReference type="Proteomes" id="UP000036987"/>
    </source>
</evidence>
<accession>A0A0K9NVD3</accession>
<sequence>MNTIITPTTHLHSVSLRIHENTWRSESNGVSYFRHSLSSPSFAGSLRSSQTRQILTKAVSENQQPDNDDDEVGDNKARKTSSSGNGGKRFTSSREELEKLVGRDDSNFSGVDLATLIRNKYGRSYDVQFIKKEFMGKNLLAMNVMWKYREQKSFPLTEEEYIMRLDDIANTLKCWGAVSHIRNSLEKVKERPRIGKAVSIFIDMDESGGRSNEWIYK</sequence>
<protein>
    <submittedName>
        <fullName evidence="2">Uncharacterized protein</fullName>
    </submittedName>
</protein>
<feature type="region of interest" description="Disordered" evidence="1">
    <location>
        <begin position="59"/>
        <end position="94"/>
    </location>
</feature>
<dbReference type="AlphaFoldDB" id="A0A0K9NVD3"/>
<dbReference type="Pfam" id="PF11267">
    <property type="entry name" value="DUF3067"/>
    <property type="match status" value="1"/>
</dbReference>
<dbReference type="PANTHER" id="PTHR35126:SF1">
    <property type="entry name" value="DUF3067 DOMAIN-CONTAINING PROTEIN"/>
    <property type="match status" value="1"/>
</dbReference>
<dbReference type="InterPro" id="IPR021420">
    <property type="entry name" value="DUF3067"/>
</dbReference>